<feature type="transmembrane region" description="Helical" evidence="1">
    <location>
        <begin position="7"/>
        <end position="28"/>
    </location>
</feature>
<sequence length="74" mass="7868">MTFRQTMIAIAIRTAGAVMIVIACLLGRAQHDIKSHSLPDVPGVAEWLITIGSVTGLCIGALILLSGARLFTRH</sequence>
<evidence type="ECO:0008006" key="4">
    <source>
        <dbReference type="Google" id="ProtNLM"/>
    </source>
</evidence>
<evidence type="ECO:0000256" key="1">
    <source>
        <dbReference type="SAM" id="Phobius"/>
    </source>
</evidence>
<protein>
    <recommendedName>
        <fullName evidence="4">DUF202 domain-containing protein</fullName>
    </recommendedName>
</protein>
<dbReference type="EMBL" id="JBHRVU010000004">
    <property type="protein sequence ID" value="MFC3442149.1"/>
    <property type="molecule type" value="Genomic_DNA"/>
</dbReference>
<comment type="caution">
    <text evidence="2">The sequence shown here is derived from an EMBL/GenBank/DDBJ whole genome shotgun (WGS) entry which is preliminary data.</text>
</comment>
<evidence type="ECO:0000313" key="3">
    <source>
        <dbReference type="Proteomes" id="UP001595681"/>
    </source>
</evidence>
<evidence type="ECO:0000313" key="2">
    <source>
        <dbReference type="EMBL" id="MFC3442149.1"/>
    </source>
</evidence>
<name>A0ABV7NI88_9SPHN</name>
<organism evidence="2 3">
    <name type="scientific">Sphingobium rhizovicinum</name>
    <dbReference type="NCBI Taxonomy" id="432308"/>
    <lineage>
        <taxon>Bacteria</taxon>
        <taxon>Pseudomonadati</taxon>
        <taxon>Pseudomonadota</taxon>
        <taxon>Alphaproteobacteria</taxon>
        <taxon>Sphingomonadales</taxon>
        <taxon>Sphingomonadaceae</taxon>
        <taxon>Sphingobium</taxon>
    </lineage>
</organism>
<keyword evidence="1" id="KW-0812">Transmembrane</keyword>
<dbReference type="Proteomes" id="UP001595681">
    <property type="component" value="Unassembled WGS sequence"/>
</dbReference>
<reference evidence="3" key="1">
    <citation type="journal article" date="2019" name="Int. J. Syst. Evol. Microbiol.">
        <title>The Global Catalogue of Microorganisms (GCM) 10K type strain sequencing project: providing services to taxonomists for standard genome sequencing and annotation.</title>
        <authorList>
            <consortium name="The Broad Institute Genomics Platform"/>
            <consortium name="The Broad Institute Genome Sequencing Center for Infectious Disease"/>
            <person name="Wu L."/>
            <person name="Ma J."/>
        </authorList>
    </citation>
    <scope>NUCLEOTIDE SEQUENCE [LARGE SCALE GENOMIC DNA]</scope>
    <source>
        <strain evidence="3">CCM 7491</strain>
    </source>
</reference>
<keyword evidence="1" id="KW-0472">Membrane</keyword>
<keyword evidence="1" id="KW-1133">Transmembrane helix</keyword>
<dbReference type="PROSITE" id="PS51257">
    <property type="entry name" value="PROKAR_LIPOPROTEIN"/>
    <property type="match status" value="1"/>
</dbReference>
<feature type="transmembrane region" description="Helical" evidence="1">
    <location>
        <begin position="48"/>
        <end position="71"/>
    </location>
</feature>
<proteinExistence type="predicted"/>
<gene>
    <name evidence="2" type="ORF">ACFOKF_13310</name>
</gene>
<keyword evidence="3" id="KW-1185">Reference proteome</keyword>
<accession>A0ABV7NI88</accession>
<dbReference type="RefSeq" id="WP_380796181.1">
    <property type="nucleotide sequence ID" value="NZ_JBHRVU010000004.1"/>
</dbReference>